<protein>
    <submittedName>
        <fullName evidence="4">Oxidoreductase YdgJ</fullName>
        <ecNumber evidence="4">1.-.-.-</ecNumber>
        <ecNumber evidence="4">1.1.99.28</ecNumber>
    </submittedName>
</protein>
<dbReference type="SUPFAM" id="SSF55347">
    <property type="entry name" value="Glyceraldehyde-3-phosphate dehydrogenase-like, C-terminal domain"/>
    <property type="match status" value="1"/>
</dbReference>
<dbReference type="EC" id="1.-.-.-" evidence="4"/>
<dbReference type="Pfam" id="PF22725">
    <property type="entry name" value="GFO_IDH_MocA_C3"/>
    <property type="match status" value="1"/>
</dbReference>
<dbReference type="GO" id="GO:0000166">
    <property type="term" value="F:nucleotide binding"/>
    <property type="evidence" value="ECO:0007669"/>
    <property type="project" value="InterPro"/>
</dbReference>
<evidence type="ECO:0000259" key="3">
    <source>
        <dbReference type="Pfam" id="PF22725"/>
    </source>
</evidence>
<proteinExistence type="predicted"/>
<dbReference type="AlphaFoldDB" id="A0A379ANB9"/>
<name>A0A379ANB9_AVIAV</name>
<dbReference type="InterPro" id="IPR000683">
    <property type="entry name" value="Gfo/Idh/MocA-like_OxRdtase_N"/>
</dbReference>
<dbReference type="InterPro" id="IPR050463">
    <property type="entry name" value="Gfo/Idh/MocA_oxidrdct_glycsds"/>
</dbReference>
<dbReference type="InterPro" id="IPR055170">
    <property type="entry name" value="GFO_IDH_MocA-like_dom"/>
</dbReference>
<keyword evidence="1 4" id="KW-0560">Oxidoreductase</keyword>
<feature type="domain" description="Gfo/Idh/MocA-like oxidoreductase N-terminal" evidence="2">
    <location>
        <begin position="4"/>
        <end position="129"/>
    </location>
</feature>
<evidence type="ECO:0000259" key="2">
    <source>
        <dbReference type="Pfam" id="PF01408"/>
    </source>
</evidence>
<evidence type="ECO:0000313" key="5">
    <source>
        <dbReference type="Proteomes" id="UP000255098"/>
    </source>
</evidence>
<dbReference type="EMBL" id="UGSP01000001">
    <property type="protein sequence ID" value="SUB23186.1"/>
    <property type="molecule type" value="Genomic_DNA"/>
</dbReference>
<dbReference type="GeneID" id="300132404"/>
<gene>
    <name evidence="4" type="primary">ydgJ_1</name>
    <name evidence="4" type="ORF">NCTC11297_00178</name>
</gene>
<dbReference type="EC" id="1.1.99.28" evidence="4"/>
<evidence type="ECO:0000256" key="1">
    <source>
        <dbReference type="ARBA" id="ARBA00023002"/>
    </source>
</evidence>
<sequence>MDKVRIGLVGTGYIGRCHAIAYAQLPTVFNLQDKIELEYLAEVNSELADKRAKEFGFRRSTGDWRSLVSDPSVDVVDICTPNFLHKDIALEAIKHGKIVYSEKPLALTASEAEEMYLAAKKAGVKTLMGFNYAKNPTSQLAREIIANGEIGEVIHFYGTHNEDYLANPSTPIDWHCYKHLAGLGALGDLGAHIVHMAEYLLGSEIEKVCGDMQTVISQRPDPKDNNLLRRVENEDQASALVRFKNGAMGTLETSRIACGRKMGLTYVVTGTKGTLSFTQERMAELKLYLHNDASNRQGFKTLLTGPEHPDYEAFCISSGHGIGFNDQKAVEIRDLIEGVLNNKLISPDFYVGYHISCVLESIAKSAIERSWIDVSELQKA</sequence>
<dbReference type="PANTHER" id="PTHR43818:SF11">
    <property type="entry name" value="BCDNA.GH03377"/>
    <property type="match status" value="1"/>
</dbReference>
<reference evidence="4 5" key="1">
    <citation type="submission" date="2018-06" db="EMBL/GenBank/DDBJ databases">
        <authorList>
            <consortium name="Pathogen Informatics"/>
            <person name="Doyle S."/>
        </authorList>
    </citation>
    <scope>NUCLEOTIDE SEQUENCE [LARGE SCALE GENOMIC DNA]</scope>
    <source>
        <strain evidence="5">NCTC 11297</strain>
    </source>
</reference>
<organism evidence="4 5">
    <name type="scientific">Avibacterium avium</name>
    <name type="common">Pasteurella avium</name>
    <dbReference type="NCBI Taxonomy" id="751"/>
    <lineage>
        <taxon>Bacteria</taxon>
        <taxon>Pseudomonadati</taxon>
        <taxon>Pseudomonadota</taxon>
        <taxon>Gammaproteobacteria</taxon>
        <taxon>Pasteurellales</taxon>
        <taxon>Pasteurellaceae</taxon>
        <taxon>Avibacterium</taxon>
    </lineage>
</organism>
<dbReference type="RefSeq" id="WP_115248636.1">
    <property type="nucleotide sequence ID" value="NZ_UGSP01000001.1"/>
</dbReference>
<dbReference type="Proteomes" id="UP000255098">
    <property type="component" value="Unassembled WGS sequence"/>
</dbReference>
<dbReference type="InterPro" id="IPR036291">
    <property type="entry name" value="NAD(P)-bd_dom_sf"/>
</dbReference>
<feature type="domain" description="GFO/IDH/MocA-like oxidoreductase" evidence="3">
    <location>
        <begin position="139"/>
        <end position="275"/>
    </location>
</feature>
<dbReference type="Gene3D" id="3.40.50.720">
    <property type="entry name" value="NAD(P)-binding Rossmann-like Domain"/>
    <property type="match status" value="1"/>
</dbReference>
<dbReference type="Pfam" id="PF01408">
    <property type="entry name" value="GFO_IDH_MocA"/>
    <property type="match status" value="1"/>
</dbReference>
<dbReference type="GO" id="GO:0047061">
    <property type="term" value="F:glucose-fructose oxidoreductase activity"/>
    <property type="evidence" value="ECO:0007669"/>
    <property type="project" value="UniProtKB-EC"/>
</dbReference>
<keyword evidence="5" id="KW-1185">Reference proteome</keyword>
<evidence type="ECO:0000313" key="4">
    <source>
        <dbReference type="EMBL" id="SUB23186.1"/>
    </source>
</evidence>
<accession>A0A379ANB9</accession>
<dbReference type="SUPFAM" id="SSF51735">
    <property type="entry name" value="NAD(P)-binding Rossmann-fold domains"/>
    <property type="match status" value="1"/>
</dbReference>
<dbReference type="Gene3D" id="3.30.360.10">
    <property type="entry name" value="Dihydrodipicolinate Reductase, domain 2"/>
    <property type="match status" value="1"/>
</dbReference>
<dbReference type="PANTHER" id="PTHR43818">
    <property type="entry name" value="BCDNA.GH03377"/>
    <property type="match status" value="1"/>
</dbReference>